<evidence type="ECO:0000256" key="3">
    <source>
        <dbReference type="ARBA" id="ARBA00023125"/>
    </source>
</evidence>
<evidence type="ECO:0000256" key="1">
    <source>
        <dbReference type="ARBA" id="ARBA00009437"/>
    </source>
</evidence>
<feature type="region of interest" description="Disordered" evidence="5">
    <location>
        <begin position="155"/>
        <end position="182"/>
    </location>
</feature>
<keyword evidence="3" id="KW-0238">DNA-binding</keyword>
<gene>
    <name evidence="7" type="ORF">ACFQV2_19665</name>
</gene>
<evidence type="ECO:0000256" key="4">
    <source>
        <dbReference type="ARBA" id="ARBA00023163"/>
    </source>
</evidence>
<evidence type="ECO:0000313" key="7">
    <source>
        <dbReference type="EMBL" id="MFC7615388.1"/>
    </source>
</evidence>
<dbReference type="SUPFAM" id="SSF53850">
    <property type="entry name" value="Periplasmic binding protein-like II"/>
    <property type="match status" value="1"/>
</dbReference>
<dbReference type="PANTHER" id="PTHR30126">
    <property type="entry name" value="HTH-TYPE TRANSCRIPTIONAL REGULATOR"/>
    <property type="match status" value="1"/>
</dbReference>
<dbReference type="Gene3D" id="1.10.10.10">
    <property type="entry name" value="Winged helix-like DNA-binding domain superfamily/Winged helix DNA-binding domain"/>
    <property type="match status" value="1"/>
</dbReference>
<dbReference type="Proteomes" id="UP001596512">
    <property type="component" value="Unassembled WGS sequence"/>
</dbReference>
<feature type="compositionally biased region" description="Polar residues" evidence="5">
    <location>
        <begin position="162"/>
        <end position="182"/>
    </location>
</feature>
<proteinExistence type="inferred from homology"/>
<dbReference type="InterPro" id="IPR005119">
    <property type="entry name" value="LysR_subst-bd"/>
</dbReference>
<dbReference type="Pfam" id="PF03466">
    <property type="entry name" value="LysR_substrate"/>
    <property type="match status" value="1"/>
</dbReference>
<evidence type="ECO:0000256" key="2">
    <source>
        <dbReference type="ARBA" id="ARBA00023015"/>
    </source>
</evidence>
<keyword evidence="2" id="KW-0805">Transcription regulation</keyword>
<protein>
    <submittedName>
        <fullName evidence="7">LysR family transcriptional regulator</fullName>
    </submittedName>
</protein>
<reference evidence="8" key="1">
    <citation type="journal article" date="2019" name="Int. J. Syst. Evol. Microbiol.">
        <title>The Global Catalogue of Microorganisms (GCM) 10K type strain sequencing project: providing services to taxonomists for standard genome sequencing and annotation.</title>
        <authorList>
            <consortium name="The Broad Institute Genomics Platform"/>
            <consortium name="The Broad Institute Genome Sequencing Center for Infectious Disease"/>
            <person name="Wu L."/>
            <person name="Ma J."/>
        </authorList>
    </citation>
    <scope>NUCLEOTIDE SEQUENCE [LARGE SCALE GENOMIC DNA]</scope>
    <source>
        <strain evidence="8">JCM 17695</strain>
    </source>
</reference>
<dbReference type="PROSITE" id="PS50931">
    <property type="entry name" value="HTH_LYSR"/>
    <property type="match status" value="1"/>
</dbReference>
<dbReference type="InterPro" id="IPR036390">
    <property type="entry name" value="WH_DNA-bd_sf"/>
</dbReference>
<accession>A0ABW2TRK1</accession>
<dbReference type="InterPro" id="IPR036388">
    <property type="entry name" value="WH-like_DNA-bd_sf"/>
</dbReference>
<evidence type="ECO:0000256" key="5">
    <source>
        <dbReference type="SAM" id="MobiDB-lite"/>
    </source>
</evidence>
<name>A0ABW2TRK1_9PSEU</name>
<evidence type="ECO:0000313" key="8">
    <source>
        <dbReference type="Proteomes" id="UP001596512"/>
    </source>
</evidence>
<evidence type="ECO:0000259" key="6">
    <source>
        <dbReference type="PROSITE" id="PS50931"/>
    </source>
</evidence>
<organism evidence="7 8">
    <name type="scientific">Actinokineospora soli</name>
    <dbReference type="NCBI Taxonomy" id="1048753"/>
    <lineage>
        <taxon>Bacteria</taxon>
        <taxon>Bacillati</taxon>
        <taxon>Actinomycetota</taxon>
        <taxon>Actinomycetes</taxon>
        <taxon>Pseudonocardiales</taxon>
        <taxon>Pseudonocardiaceae</taxon>
        <taxon>Actinokineospora</taxon>
    </lineage>
</organism>
<feature type="domain" description="HTH lysR-type" evidence="6">
    <location>
        <begin position="1"/>
        <end position="61"/>
    </location>
</feature>
<keyword evidence="8" id="KW-1185">Reference proteome</keyword>
<dbReference type="EMBL" id="JBHTEY010000004">
    <property type="protein sequence ID" value="MFC7615388.1"/>
    <property type="molecule type" value="Genomic_DNA"/>
</dbReference>
<dbReference type="PANTHER" id="PTHR30126:SF39">
    <property type="entry name" value="HTH-TYPE TRANSCRIPTIONAL REGULATOR CYSL"/>
    <property type="match status" value="1"/>
</dbReference>
<dbReference type="InterPro" id="IPR000847">
    <property type="entry name" value="LysR_HTH_N"/>
</dbReference>
<dbReference type="Gene3D" id="3.40.190.10">
    <property type="entry name" value="Periplasmic binding protein-like II"/>
    <property type="match status" value="1"/>
</dbReference>
<dbReference type="Pfam" id="PF00126">
    <property type="entry name" value="HTH_1"/>
    <property type="match status" value="1"/>
</dbReference>
<comment type="caution">
    <text evidence="7">The sequence shown here is derived from an EMBL/GenBank/DDBJ whole genome shotgun (WGS) entry which is preliminary data.</text>
</comment>
<sequence>MVLSDLRRLRILRELAERKTLAAVATALDYSPSAISQQLAVLEKETGHRLIEPAGRGVRLTDAGKLLARHAATLITAAETAEAELNTLTGTVRGRVRAVGLQSATRKLLIPALATLATNHPAVEVEITEMEVEQALPELRLGTVDLLISDEYGGYPRPRPQAWTTPSYSVNQSGSSSPPTTP</sequence>
<keyword evidence="4" id="KW-0804">Transcription</keyword>
<dbReference type="SUPFAM" id="SSF46785">
    <property type="entry name" value="Winged helix' DNA-binding domain"/>
    <property type="match status" value="1"/>
</dbReference>
<comment type="similarity">
    <text evidence="1">Belongs to the LysR transcriptional regulatory family.</text>
</comment>